<dbReference type="Pfam" id="PF01070">
    <property type="entry name" value="FMN_dh"/>
    <property type="match status" value="1"/>
</dbReference>
<name>W9WU20_9EURO</name>
<comment type="cofactor">
    <cofactor evidence="1">
        <name>FMN</name>
        <dbReference type="ChEBI" id="CHEBI:58210"/>
    </cofactor>
</comment>
<dbReference type="PANTHER" id="PTHR10578">
    <property type="entry name" value="S -2-HYDROXY-ACID OXIDASE-RELATED"/>
    <property type="match status" value="1"/>
</dbReference>
<keyword evidence="4" id="KW-1185">Reference proteome</keyword>
<evidence type="ECO:0000256" key="1">
    <source>
        <dbReference type="ARBA" id="ARBA00001917"/>
    </source>
</evidence>
<evidence type="ECO:0000313" key="3">
    <source>
        <dbReference type="EMBL" id="EXJ68525.1"/>
    </source>
</evidence>
<dbReference type="SUPFAM" id="SSF51395">
    <property type="entry name" value="FMN-linked oxidoreductases"/>
    <property type="match status" value="1"/>
</dbReference>
<dbReference type="GO" id="GO:0016491">
    <property type="term" value="F:oxidoreductase activity"/>
    <property type="evidence" value="ECO:0007669"/>
    <property type="project" value="InterPro"/>
</dbReference>
<dbReference type="GeneID" id="19193018"/>
<feature type="domain" description="FMN-dependent dehydrogenase" evidence="2">
    <location>
        <begin position="37"/>
        <end position="152"/>
    </location>
</feature>
<dbReference type="Proteomes" id="UP000019471">
    <property type="component" value="Unassembled WGS sequence"/>
</dbReference>
<dbReference type="InterPro" id="IPR000262">
    <property type="entry name" value="FMN-dep_DH"/>
</dbReference>
<dbReference type="HOGENOM" id="CLU_1415022_0_0_1"/>
<evidence type="ECO:0000259" key="2">
    <source>
        <dbReference type="Pfam" id="PF01070"/>
    </source>
</evidence>
<dbReference type="PANTHER" id="PTHR10578:SF104">
    <property type="entry name" value="CYTOCHROME B2, MITOCHONDRIAL-RELATED"/>
    <property type="match status" value="1"/>
</dbReference>
<dbReference type="Gene3D" id="3.20.20.70">
    <property type="entry name" value="Aldolase class I"/>
    <property type="match status" value="1"/>
</dbReference>
<dbReference type="InterPro" id="IPR013785">
    <property type="entry name" value="Aldolase_TIM"/>
</dbReference>
<reference evidence="3 4" key="1">
    <citation type="submission" date="2013-03" db="EMBL/GenBank/DDBJ databases">
        <title>The Genome Sequence of Cladophialophora psammophila CBS 110553.</title>
        <authorList>
            <consortium name="The Broad Institute Genomics Platform"/>
            <person name="Cuomo C."/>
            <person name="de Hoog S."/>
            <person name="Gorbushina A."/>
            <person name="Walker B."/>
            <person name="Young S.K."/>
            <person name="Zeng Q."/>
            <person name="Gargeya S."/>
            <person name="Fitzgerald M."/>
            <person name="Haas B."/>
            <person name="Abouelleil A."/>
            <person name="Allen A.W."/>
            <person name="Alvarado L."/>
            <person name="Arachchi H.M."/>
            <person name="Berlin A.M."/>
            <person name="Chapman S.B."/>
            <person name="Gainer-Dewar J."/>
            <person name="Goldberg J."/>
            <person name="Griggs A."/>
            <person name="Gujja S."/>
            <person name="Hansen M."/>
            <person name="Howarth C."/>
            <person name="Imamovic A."/>
            <person name="Ireland A."/>
            <person name="Larimer J."/>
            <person name="McCowan C."/>
            <person name="Murphy C."/>
            <person name="Pearson M."/>
            <person name="Poon T.W."/>
            <person name="Priest M."/>
            <person name="Roberts A."/>
            <person name="Saif S."/>
            <person name="Shea T."/>
            <person name="Sisk P."/>
            <person name="Sykes S."/>
            <person name="Wortman J."/>
            <person name="Nusbaum C."/>
            <person name="Birren B."/>
        </authorList>
    </citation>
    <scope>NUCLEOTIDE SEQUENCE [LARGE SCALE GENOMIC DNA]</scope>
    <source>
        <strain evidence="3 4">CBS 110553</strain>
    </source>
</reference>
<organism evidence="3 4">
    <name type="scientific">Cladophialophora psammophila CBS 110553</name>
    <dbReference type="NCBI Taxonomy" id="1182543"/>
    <lineage>
        <taxon>Eukaryota</taxon>
        <taxon>Fungi</taxon>
        <taxon>Dikarya</taxon>
        <taxon>Ascomycota</taxon>
        <taxon>Pezizomycotina</taxon>
        <taxon>Eurotiomycetes</taxon>
        <taxon>Chaetothyriomycetidae</taxon>
        <taxon>Chaetothyriales</taxon>
        <taxon>Herpotrichiellaceae</taxon>
        <taxon>Cladophialophora</taxon>
    </lineage>
</organism>
<evidence type="ECO:0000313" key="4">
    <source>
        <dbReference type="Proteomes" id="UP000019471"/>
    </source>
</evidence>
<sequence length="192" mass="21721">MTVRLRLRGYPNVLASFPLHRLWDHFSLFEIFEALDCSHPFFFQLYVNRNRRKVTRILDEARRLGARAIMVMSDLRAISKRESVKESSTLTLISKDHELEVNTSGLGSGSLLSSELVRQATHPPVNNVIDPDLNWADIQWVARHTGLPVFVKRYSAGARCQGGCGHRMCGHLSLESWRTGPGHRTARASRAS</sequence>
<accession>W9WU20</accession>
<proteinExistence type="predicted"/>
<dbReference type="EMBL" id="AMGX01000013">
    <property type="protein sequence ID" value="EXJ68525.1"/>
    <property type="molecule type" value="Genomic_DNA"/>
</dbReference>
<dbReference type="AlphaFoldDB" id="W9WU20"/>
<comment type="caution">
    <text evidence="3">The sequence shown here is derived from an EMBL/GenBank/DDBJ whole genome shotgun (WGS) entry which is preliminary data.</text>
</comment>
<protein>
    <recommendedName>
        <fullName evidence="2">FMN-dependent dehydrogenase domain-containing protein</fullName>
    </recommendedName>
</protein>
<dbReference type="RefSeq" id="XP_007747091.1">
    <property type="nucleotide sequence ID" value="XM_007748901.1"/>
</dbReference>
<dbReference type="STRING" id="1182543.W9WU20"/>
<gene>
    <name evidence="3" type="ORF">A1O5_08318</name>
</gene>